<dbReference type="AlphaFoldDB" id="A0A4Y2FZQ2"/>
<accession>A0A4Y2FZQ2</accession>
<name>A0A4Y2FZQ2_ARAVE</name>
<dbReference type="Proteomes" id="UP000499080">
    <property type="component" value="Unassembled WGS sequence"/>
</dbReference>
<proteinExistence type="predicted"/>
<keyword evidence="2" id="KW-1185">Reference proteome</keyword>
<evidence type="ECO:0000313" key="2">
    <source>
        <dbReference type="Proteomes" id="UP000499080"/>
    </source>
</evidence>
<reference evidence="1 2" key="1">
    <citation type="journal article" date="2019" name="Sci. Rep.">
        <title>Orb-weaving spider Araneus ventricosus genome elucidates the spidroin gene catalogue.</title>
        <authorList>
            <person name="Kono N."/>
            <person name="Nakamura H."/>
            <person name="Ohtoshi R."/>
            <person name="Moran D.A.P."/>
            <person name="Shinohara A."/>
            <person name="Yoshida Y."/>
            <person name="Fujiwara M."/>
            <person name="Mori M."/>
            <person name="Tomita M."/>
            <person name="Arakawa K."/>
        </authorList>
    </citation>
    <scope>NUCLEOTIDE SEQUENCE [LARGE SCALE GENOMIC DNA]</scope>
</reference>
<evidence type="ECO:0000313" key="1">
    <source>
        <dbReference type="EMBL" id="GBM45868.1"/>
    </source>
</evidence>
<gene>
    <name evidence="1" type="ORF">AVEN_180732_1</name>
</gene>
<protein>
    <submittedName>
        <fullName evidence="1">Uncharacterized protein</fullName>
    </submittedName>
</protein>
<dbReference type="EMBL" id="BGPR01001115">
    <property type="protein sequence ID" value="GBM45868.1"/>
    <property type="molecule type" value="Genomic_DNA"/>
</dbReference>
<organism evidence="1 2">
    <name type="scientific">Araneus ventricosus</name>
    <name type="common">Orbweaver spider</name>
    <name type="synonym">Epeira ventricosa</name>
    <dbReference type="NCBI Taxonomy" id="182803"/>
    <lineage>
        <taxon>Eukaryota</taxon>
        <taxon>Metazoa</taxon>
        <taxon>Ecdysozoa</taxon>
        <taxon>Arthropoda</taxon>
        <taxon>Chelicerata</taxon>
        <taxon>Arachnida</taxon>
        <taxon>Araneae</taxon>
        <taxon>Araneomorphae</taxon>
        <taxon>Entelegynae</taxon>
        <taxon>Araneoidea</taxon>
        <taxon>Araneidae</taxon>
        <taxon>Araneus</taxon>
    </lineage>
</organism>
<sequence>MLAGLPMIRVPRALSPLPDVPKPPFAKAVSLSSAGKCTQDYVHRDIMVVLCIRADGFTLSTGRVSYSCDHPSKKRLRTSLAEMRARKVFFTDAGTKRYYKRYFRKLKLPYQTFLMDHRSEQLGITCPSCHRACYRWMVVQRGISVFHRMKMDGIPH</sequence>
<comment type="caution">
    <text evidence="1">The sequence shown here is derived from an EMBL/GenBank/DDBJ whole genome shotgun (WGS) entry which is preliminary data.</text>
</comment>